<dbReference type="InterPro" id="IPR044880">
    <property type="entry name" value="NCX_ion-bd_dom_sf"/>
</dbReference>
<dbReference type="PANTHER" id="PTHR10846">
    <property type="entry name" value="SODIUM/POTASSIUM/CALCIUM EXCHANGER"/>
    <property type="match status" value="1"/>
</dbReference>
<dbReference type="PANTHER" id="PTHR10846:SF8">
    <property type="entry name" value="INNER MEMBRANE PROTEIN YRBG"/>
    <property type="match status" value="1"/>
</dbReference>
<evidence type="ECO:0000256" key="5">
    <source>
        <dbReference type="SAM" id="Phobius"/>
    </source>
</evidence>
<keyword evidence="2 5" id="KW-0812">Transmembrane</keyword>
<comment type="caution">
    <text evidence="7">The sequence shown here is derived from an EMBL/GenBank/DDBJ whole genome shotgun (WGS) entry which is preliminary data.</text>
</comment>
<name>A0A7C4JQ00_9BACT</name>
<organism evidence="7">
    <name type="scientific">Thermodesulfobacterium geofontis</name>
    <dbReference type="NCBI Taxonomy" id="1295609"/>
    <lineage>
        <taxon>Bacteria</taxon>
        <taxon>Pseudomonadati</taxon>
        <taxon>Thermodesulfobacteriota</taxon>
        <taxon>Thermodesulfobacteria</taxon>
        <taxon>Thermodesulfobacteriales</taxon>
        <taxon>Thermodesulfobacteriaceae</taxon>
        <taxon>Thermodesulfobacterium</taxon>
    </lineage>
</organism>
<protein>
    <submittedName>
        <fullName evidence="7">Sodium:calcium antiporter</fullName>
    </submittedName>
</protein>
<sequence length="342" mass="38575">MEVVLLIFSLVIILICAELFTNGVEVFGERLSLSQAVVGSILAAVGTALPETIIPLVAIFLYKGESGAHIGIGAILGAPFMLTTVGLFLVGLGVFTSYFLKKRKKLEVYLEPHTFIRDFSFFLLSYSLAIFFPLIFPNTRLLHYFIALFLLFNYIFYLFLTFRAESLRIESSKDLYFERLLKLNPNSKRKNLSIFLSFLQMVIALLLMVKGAHIFVENLEILAKNWGIDPLLFSLLLAPIATELPEKSNSLLWTLRKKDILALGNMTGAMVFQSTFPVSIGLLFTSWEIRGLALASSLIALFLGMFYLLFLKLFKKLPPYIFILSGCAYLVYVYLVIKSIYS</sequence>
<dbReference type="EMBL" id="DSZN01000021">
    <property type="protein sequence ID" value="HGQ85049.1"/>
    <property type="molecule type" value="Genomic_DNA"/>
</dbReference>
<keyword evidence="3 5" id="KW-1133">Transmembrane helix</keyword>
<evidence type="ECO:0000256" key="1">
    <source>
        <dbReference type="ARBA" id="ARBA00004141"/>
    </source>
</evidence>
<dbReference type="InterPro" id="IPR004481">
    <property type="entry name" value="K/Na/Ca-exchanger"/>
</dbReference>
<dbReference type="GO" id="GO:0005262">
    <property type="term" value="F:calcium channel activity"/>
    <property type="evidence" value="ECO:0007669"/>
    <property type="project" value="TreeGrafter"/>
</dbReference>
<feature type="transmembrane region" description="Helical" evidence="5">
    <location>
        <begin position="6"/>
        <end position="24"/>
    </location>
</feature>
<feature type="transmembrane region" description="Helical" evidence="5">
    <location>
        <begin position="260"/>
        <end position="284"/>
    </location>
</feature>
<feature type="transmembrane region" description="Helical" evidence="5">
    <location>
        <begin position="317"/>
        <end position="337"/>
    </location>
</feature>
<dbReference type="GO" id="GO:0005886">
    <property type="term" value="C:plasma membrane"/>
    <property type="evidence" value="ECO:0007669"/>
    <property type="project" value="TreeGrafter"/>
</dbReference>
<evidence type="ECO:0000256" key="3">
    <source>
        <dbReference type="ARBA" id="ARBA00022989"/>
    </source>
</evidence>
<evidence type="ECO:0000259" key="6">
    <source>
        <dbReference type="Pfam" id="PF01699"/>
    </source>
</evidence>
<feature type="transmembrane region" description="Helical" evidence="5">
    <location>
        <begin position="141"/>
        <end position="160"/>
    </location>
</feature>
<reference evidence="7" key="1">
    <citation type="journal article" date="2020" name="mSystems">
        <title>Genome- and Community-Level Interaction Insights into Carbon Utilization and Element Cycling Functions of Hydrothermarchaeota in Hydrothermal Sediment.</title>
        <authorList>
            <person name="Zhou Z."/>
            <person name="Liu Y."/>
            <person name="Xu W."/>
            <person name="Pan J."/>
            <person name="Luo Z.H."/>
            <person name="Li M."/>
        </authorList>
    </citation>
    <scope>NUCLEOTIDE SEQUENCE [LARGE SCALE GENOMIC DNA]</scope>
    <source>
        <strain evidence="7">SpSt-6</strain>
    </source>
</reference>
<feature type="transmembrane region" description="Helical" evidence="5">
    <location>
        <begin position="115"/>
        <end position="135"/>
    </location>
</feature>
<feature type="transmembrane region" description="Helical" evidence="5">
    <location>
        <begin position="192"/>
        <end position="216"/>
    </location>
</feature>
<comment type="subcellular location">
    <subcellularLocation>
        <location evidence="1">Membrane</location>
        <topology evidence="1">Multi-pass membrane protein</topology>
    </subcellularLocation>
</comment>
<accession>A0A7C4JQ00</accession>
<feature type="domain" description="Sodium/calcium exchanger membrane region" evidence="6">
    <location>
        <begin position="3"/>
        <end position="162"/>
    </location>
</feature>
<feature type="transmembrane region" description="Helical" evidence="5">
    <location>
        <begin position="36"/>
        <end position="62"/>
    </location>
</feature>
<evidence type="ECO:0000256" key="2">
    <source>
        <dbReference type="ARBA" id="ARBA00022692"/>
    </source>
</evidence>
<feature type="domain" description="Sodium/calcium exchanger membrane region" evidence="6">
    <location>
        <begin position="197"/>
        <end position="337"/>
    </location>
</feature>
<evidence type="ECO:0000256" key="4">
    <source>
        <dbReference type="ARBA" id="ARBA00023136"/>
    </source>
</evidence>
<dbReference type="Gene3D" id="1.20.1420.30">
    <property type="entry name" value="NCX, central ion-binding region"/>
    <property type="match status" value="1"/>
</dbReference>
<dbReference type="AlphaFoldDB" id="A0A7C4JQ00"/>
<gene>
    <name evidence="7" type="ORF">ENT66_01265</name>
</gene>
<dbReference type="GO" id="GO:0008273">
    <property type="term" value="F:calcium, potassium:sodium antiporter activity"/>
    <property type="evidence" value="ECO:0007669"/>
    <property type="project" value="TreeGrafter"/>
</dbReference>
<keyword evidence="4 5" id="KW-0472">Membrane</keyword>
<feature type="transmembrane region" description="Helical" evidence="5">
    <location>
        <begin position="291"/>
        <end position="311"/>
    </location>
</feature>
<dbReference type="Pfam" id="PF01699">
    <property type="entry name" value="Na_Ca_ex"/>
    <property type="match status" value="2"/>
</dbReference>
<proteinExistence type="predicted"/>
<dbReference type="InterPro" id="IPR004837">
    <property type="entry name" value="NaCa_Exmemb"/>
</dbReference>
<dbReference type="GO" id="GO:0006874">
    <property type="term" value="P:intracellular calcium ion homeostasis"/>
    <property type="evidence" value="ECO:0007669"/>
    <property type="project" value="TreeGrafter"/>
</dbReference>
<feature type="transmembrane region" description="Helical" evidence="5">
    <location>
        <begin position="68"/>
        <end position="95"/>
    </location>
</feature>
<evidence type="ECO:0000313" key="7">
    <source>
        <dbReference type="EMBL" id="HGQ85049.1"/>
    </source>
</evidence>